<accession>A0A6J4R955</accession>
<feature type="transmembrane region" description="Helical" evidence="1">
    <location>
        <begin position="199"/>
        <end position="224"/>
    </location>
</feature>
<keyword evidence="2" id="KW-0808">Transferase</keyword>
<gene>
    <name evidence="2" type="ORF">AVDCRST_MAG38-866</name>
</gene>
<organism evidence="2">
    <name type="scientific">uncultured Solirubrobacteraceae bacterium</name>
    <dbReference type="NCBI Taxonomy" id="1162706"/>
    <lineage>
        <taxon>Bacteria</taxon>
        <taxon>Bacillati</taxon>
        <taxon>Actinomycetota</taxon>
        <taxon>Thermoleophilia</taxon>
        <taxon>Solirubrobacterales</taxon>
        <taxon>Solirubrobacteraceae</taxon>
        <taxon>environmental samples</taxon>
    </lineage>
</organism>
<dbReference type="Pfam" id="PF01066">
    <property type="entry name" value="CDP-OH_P_transf"/>
    <property type="match status" value="1"/>
</dbReference>
<reference evidence="2" key="1">
    <citation type="submission" date="2020-02" db="EMBL/GenBank/DDBJ databases">
        <authorList>
            <person name="Meier V. D."/>
        </authorList>
    </citation>
    <scope>NUCLEOTIDE SEQUENCE</scope>
    <source>
        <strain evidence="2">AVDCRST_MAG38</strain>
    </source>
</reference>
<sequence length="263" mass="27763">MTSATTRVPTVAELRAAAQPPGLLDRNSGEHWAGRLYMRRLSPHLTRLLIPTPLTPNAVTWLMIVAGLLAALALSVPGLWTAVAAFALIQLQLLLDCSDGELARWRQISSPVGIYLDRVGHYVTEAALPIALGVRADGGWDSIGGWTSLGLVVSVLVLLKMSQTALVHVSRAEAGKPLLVDSAAVAAPRASGLRKLRRALGFVPFFRAFVAMEATILALVAAVVDALVGDLAGTRALLVALVPLAAIIVVGRLAAILMSDRLR</sequence>
<dbReference type="Gene3D" id="1.20.120.1760">
    <property type="match status" value="1"/>
</dbReference>
<feature type="transmembrane region" description="Helical" evidence="1">
    <location>
        <begin position="61"/>
        <end position="89"/>
    </location>
</feature>
<dbReference type="GO" id="GO:0016020">
    <property type="term" value="C:membrane"/>
    <property type="evidence" value="ECO:0007669"/>
    <property type="project" value="InterPro"/>
</dbReference>
<dbReference type="InterPro" id="IPR043130">
    <property type="entry name" value="CDP-OH_PTrfase_TM_dom"/>
</dbReference>
<dbReference type="GO" id="GO:0008654">
    <property type="term" value="P:phospholipid biosynthetic process"/>
    <property type="evidence" value="ECO:0007669"/>
    <property type="project" value="InterPro"/>
</dbReference>
<protein>
    <submittedName>
        <fullName evidence="2">CDP-diacylglycerol--glycerol-3-phosphate 3-phosphatidyltransferase</fullName>
        <ecNumber evidence="2">2.7.8.5</ecNumber>
    </submittedName>
</protein>
<proteinExistence type="predicted"/>
<evidence type="ECO:0000256" key="1">
    <source>
        <dbReference type="SAM" id="Phobius"/>
    </source>
</evidence>
<name>A0A6J4R955_9ACTN</name>
<dbReference type="GO" id="GO:0008444">
    <property type="term" value="F:CDP-diacylglycerol-glycerol-3-phosphate 3-phosphatidyltransferase activity"/>
    <property type="evidence" value="ECO:0007669"/>
    <property type="project" value="UniProtKB-EC"/>
</dbReference>
<keyword evidence="1" id="KW-1133">Transmembrane helix</keyword>
<feature type="transmembrane region" description="Helical" evidence="1">
    <location>
        <begin position="236"/>
        <end position="258"/>
    </location>
</feature>
<evidence type="ECO:0000313" key="2">
    <source>
        <dbReference type="EMBL" id="CAA9467631.1"/>
    </source>
</evidence>
<keyword evidence="1" id="KW-0812">Transmembrane</keyword>
<dbReference type="InterPro" id="IPR000462">
    <property type="entry name" value="CDP-OH_P_trans"/>
</dbReference>
<dbReference type="AlphaFoldDB" id="A0A6J4R955"/>
<dbReference type="EMBL" id="CADCVJ010000060">
    <property type="protein sequence ID" value="CAA9467631.1"/>
    <property type="molecule type" value="Genomic_DNA"/>
</dbReference>
<dbReference type="EC" id="2.7.8.5" evidence="2"/>
<keyword evidence="1" id="KW-0472">Membrane</keyword>